<keyword evidence="2" id="KW-1185">Reference proteome</keyword>
<proteinExistence type="predicted"/>
<dbReference type="EMBL" id="QEOB01000041">
    <property type="protein sequence ID" value="PVX61290.1"/>
    <property type="molecule type" value="Genomic_DNA"/>
</dbReference>
<reference evidence="1 2" key="1">
    <citation type="submission" date="2018-05" db="EMBL/GenBank/DDBJ databases">
        <title>Genomic Encyclopedia of Type Strains, Phase IV (KMG-V): Genome sequencing to study the core and pangenomes of soil and plant-associated prokaryotes.</title>
        <authorList>
            <person name="Whitman W."/>
        </authorList>
    </citation>
    <scope>NUCLEOTIDE SEQUENCE [LARGE SCALE GENOMIC DNA]</scope>
    <source>
        <strain evidence="1 2">SCZa-39</strain>
    </source>
</reference>
<accession>A0ABX5KAU9</accession>
<comment type="caution">
    <text evidence="1">The sequence shown here is derived from an EMBL/GenBank/DDBJ whole genome shotgun (WGS) entry which is preliminary data.</text>
</comment>
<dbReference type="RefSeq" id="WP_116614902.1">
    <property type="nucleotide sequence ID" value="NZ_QEOB01000041.1"/>
</dbReference>
<protein>
    <submittedName>
        <fullName evidence="1">Uncharacterized protein</fullName>
    </submittedName>
</protein>
<name>A0ABX5KAU9_9BURK</name>
<organism evidence="1 2">
    <name type="scientific">Paraburkholderia unamae</name>
    <dbReference type="NCBI Taxonomy" id="219649"/>
    <lineage>
        <taxon>Bacteria</taxon>
        <taxon>Pseudomonadati</taxon>
        <taxon>Pseudomonadota</taxon>
        <taxon>Betaproteobacteria</taxon>
        <taxon>Burkholderiales</taxon>
        <taxon>Burkholderiaceae</taxon>
        <taxon>Paraburkholderia</taxon>
    </lineage>
</organism>
<evidence type="ECO:0000313" key="1">
    <source>
        <dbReference type="EMBL" id="PVX61290.1"/>
    </source>
</evidence>
<evidence type="ECO:0000313" key="2">
    <source>
        <dbReference type="Proteomes" id="UP000245712"/>
    </source>
</evidence>
<sequence>MSNETMKDGERAAFEAWWLRDVPEAHRDFAKKLLDGYGQDYAAAPGVVDAWTAWQAGAEFSAKARTASPQSGEKEAYERGWDDGHIAGREKTRAAAPQAALDEIVYAVQAYGDARADGGNSAEAIGKVGNLLRALTQAPTEHTSDGLFKLIEEAANCIAEAVTYEQDGFDSPPQPATQWDYNAEQLAYALRGEVAARKTEIERMSDADDFAGSYAARRASEDIGKKADVLKATLRKAEIERGE</sequence>
<gene>
    <name evidence="1" type="ORF">C7402_1412</name>
</gene>
<dbReference type="Proteomes" id="UP000245712">
    <property type="component" value="Unassembled WGS sequence"/>
</dbReference>